<dbReference type="GO" id="GO:0016747">
    <property type="term" value="F:acyltransferase activity, transferring groups other than amino-acyl groups"/>
    <property type="evidence" value="ECO:0007669"/>
    <property type="project" value="InterPro"/>
</dbReference>
<evidence type="ECO:0000313" key="2">
    <source>
        <dbReference type="EMBL" id="ACB85924.1"/>
    </source>
</evidence>
<reference evidence="2 3" key="1">
    <citation type="submission" date="2008-04" db="EMBL/GenBank/DDBJ databases">
        <title>Complete sequence of chromosome of Natranaerobius thermophilus JW/NM-WN-LF.</title>
        <authorList>
            <consortium name="US DOE Joint Genome Institute"/>
            <person name="Copeland A."/>
            <person name="Lucas S."/>
            <person name="Lapidus A."/>
            <person name="Glavina del Rio T."/>
            <person name="Dalin E."/>
            <person name="Tice H."/>
            <person name="Bruce D."/>
            <person name="Goodwin L."/>
            <person name="Pitluck S."/>
            <person name="Chertkov O."/>
            <person name="Brettin T."/>
            <person name="Detter J.C."/>
            <person name="Han C."/>
            <person name="Kuske C.R."/>
            <person name="Schmutz J."/>
            <person name="Larimer F."/>
            <person name="Land M."/>
            <person name="Hauser L."/>
            <person name="Kyrpides N."/>
            <person name="Lykidis A."/>
            <person name="Mesbah N.M."/>
            <person name="Wiegel J."/>
        </authorList>
    </citation>
    <scope>NUCLEOTIDE SEQUENCE [LARGE SCALE GENOMIC DNA]</scope>
    <source>
        <strain evidence="3">ATCC BAA-1301 / DSM 18059 / JW/NM-WN-LF</strain>
    </source>
</reference>
<protein>
    <submittedName>
        <fullName evidence="2">GCN5-related N-acetyltransferase</fullName>
    </submittedName>
</protein>
<dbReference type="OrthoDB" id="1949423at2"/>
<dbReference type="eggNOG" id="COG0456">
    <property type="taxonomic scope" value="Bacteria"/>
</dbReference>
<dbReference type="InterPro" id="IPR000182">
    <property type="entry name" value="GNAT_dom"/>
</dbReference>
<evidence type="ECO:0000313" key="3">
    <source>
        <dbReference type="Proteomes" id="UP000001683"/>
    </source>
</evidence>
<gene>
    <name evidence="2" type="ordered locus">Nther_2359</name>
</gene>
<keyword evidence="2" id="KW-0808">Transferase</keyword>
<evidence type="ECO:0000259" key="1">
    <source>
        <dbReference type="PROSITE" id="PS51186"/>
    </source>
</evidence>
<dbReference type="AlphaFoldDB" id="B2A0P4"/>
<dbReference type="STRING" id="457570.Nther_2359"/>
<organism evidence="2 3">
    <name type="scientific">Natranaerobius thermophilus (strain ATCC BAA-1301 / DSM 18059 / JW/NM-WN-LF)</name>
    <dbReference type="NCBI Taxonomy" id="457570"/>
    <lineage>
        <taxon>Bacteria</taxon>
        <taxon>Bacillati</taxon>
        <taxon>Bacillota</taxon>
        <taxon>Clostridia</taxon>
        <taxon>Natranaerobiales</taxon>
        <taxon>Natranaerobiaceae</taxon>
        <taxon>Natranaerobius</taxon>
    </lineage>
</organism>
<name>B2A0P4_NATTJ</name>
<accession>B2A0P4</accession>
<dbReference type="HOGENOM" id="CLU_852132_0_0_9"/>
<dbReference type="InterPro" id="IPR016181">
    <property type="entry name" value="Acyl_CoA_acyltransferase"/>
</dbReference>
<dbReference type="SUPFAM" id="SSF55729">
    <property type="entry name" value="Acyl-CoA N-acyltransferases (Nat)"/>
    <property type="match status" value="1"/>
</dbReference>
<dbReference type="RefSeq" id="WP_012448774.1">
    <property type="nucleotide sequence ID" value="NC_010718.1"/>
</dbReference>
<dbReference type="EMBL" id="CP001034">
    <property type="protein sequence ID" value="ACB85924.1"/>
    <property type="molecule type" value="Genomic_DNA"/>
</dbReference>
<dbReference type="Proteomes" id="UP000001683">
    <property type="component" value="Chromosome"/>
</dbReference>
<sequence length="326" mass="37941">MENPEQVHIDYNFRKAGFQDRDEIITICDEMGKDYLPRVIDNWLSMEKGGLYLLEDQDQNNNNIVAFCQIKFHTEDQAWLAGMRVRPDYQNLGAGSVLTGKLAQKGGEEGASFVRLTTTLDNYPAQKVGEKHGFYKNSRWRIFFHEELPAENVIKSDEPRSKESKYRLTWQEFPCVKDWFEQCAAGKFELELGYNRKFLFLTDFTFVGLSSSEVQTLDDKTRYLLSVSGEDRISFLGEETSDSENRPVFAINKILFTDNELQQGKGDRLDFPALIRALLLELKAQGYWGYTIAIPYQLWVKHKEELTRFMPEDEGEAFYLMERSFK</sequence>
<keyword evidence="3" id="KW-1185">Reference proteome</keyword>
<proteinExistence type="predicted"/>
<dbReference type="KEGG" id="nth:Nther_2359"/>
<feature type="domain" description="N-acetyltransferase" evidence="1">
    <location>
        <begin position="11"/>
        <end position="155"/>
    </location>
</feature>
<dbReference type="Pfam" id="PF00583">
    <property type="entry name" value="Acetyltransf_1"/>
    <property type="match status" value="1"/>
</dbReference>
<dbReference type="Gene3D" id="3.40.630.30">
    <property type="match status" value="1"/>
</dbReference>
<dbReference type="PROSITE" id="PS51186">
    <property type="entry name" value="GNAT"/>
    <property type="match status" value="1"/>
</dbReference>
<dbReference type="InParanoid" id="B2A0P4"/>
<reference evidence="2 3" key="2">
    <citation type="journal article" date="2011" name="J. Bacteriol.">
        <title>Complete genome sequence of the anaerobic, halophilic alkalithermophile Natranaerobius thermophilus JW/NM-WN-LF.</title>
        <authorList>
            <person name="Zhao B."/>
            <person name="Mesbah N.M."/>
            <person name="Dalin E."/>
            <person name="Goodwin L."/>
            <person name="Nolan M."/>
            <person name="Pitluck S."/>
            <person name="Chertkov O."/>
            <person name="Brettin T.S."/>
            <person name="Han J."/>
            <person name="Larimer F.W."/>
            <person name="Land M.L."/>
            <person name="Hauser L."/>
            <person name="Kyrpides N."/>
            <person name="Wiegel J."/>
        </authorList>
    </citation>
    <scope>NUCLEOTIDE SEQUENCE [LARGE SCALE GENOMIC DNA]</scope>
    <source>
        <strain evidence="3">ATCC BAA-1301 / DSM 18059 / JW/NM-WN-LF</strain>
    </source>
</reference>
<dbReference type="CDD" id="cd04301">
    <property type="entry name" value="NAT_SF"/>
    <property type="match status" value="1"/>
</dbReference>